<keyword evidence="5 7" id="KW-0862">Zinc</keyword>
<evidence type="ECO:0000313" key="9">
    <source>
        <dbReference type="EMBL" id="TQD51469.1"/>
    </source>
</evidence>
<dbReference type="CDD" id="cd01296">
    <property type="entry name" value="Imidazolone-5PH"/>
    <property type="match status" value="1"/>
</dbReference>
<feature type="domain" description="Amidohydrolase-related" evidence="8">
    <location>
        <begin position="73"/>
        <end position="391"/>
    </location>
</feature>
<comment type="function">
    <text evidence="7">Catalyzes the hydrolytic cleavage of the carbon-nitrogen bond in imidazolone-5-propanoate to yield N-formimidoyl-L-glutamate. It is the third step in the universal histidine degradation pathway.</text>
</comment>
<dbReference type="InterPro" id="IPR032466">
    <property type="entry name" value="Metal_Hydrolase"/>
</dbReference>
<evidence type="ECO:0000256" key="3">
    <source>
        <dbReference type="ARBA" id="ARBA00022801"/>
    </source>
</evidence>
<comment type="similarity">
    <text evidence="7">Belongs to the metallo-dependent hydrolases superfamily. HutI family.</text>
</comment>
<dbReference type="OrthoDB" id="9776455at2"/>
<evidence type="ECO:0000256" key="2">
    <source>
        <dbReference type="ARBA" id="ARBA00022723"/>
    </source>
</evidence>
<comment type="caution">
    <text evidence="9">The sequence shown here is derived from an EMBL/GenBank/DDBJ whole genome shotgun (WGS) entry which is preliminary data.</text>
</comment>
<keyword evidence="3 7" id="KW-0378">Hydrolase</keyword>
<gene>
    <name evidence="7" type="primary">hutI</name>
    <name evidence="9" type="ORF">FKV25_01215</name>
</gene>
<dbReference type="GO" id="GO:0008270">
    <property type="term" value="F:zinc ion binding"/>
    <property type="evidence" value="ECO:0007669"/>
    <property type="project" value="UniProtKB-UniRule"/>
</dbReference>
<feature type="binding site" evidence="7">
    <location>
        <position position="154"/>
    </location>
    <ligand>
        <name>4-imidazolone-5-propanoate</name>
        <dbReference type="ChEBI" id="CHEBI:77893"/>
    </ligand>
</feature>
<reference evidence="9 10" key="1">
    <citation type="submission" date="2019-06" db="EMBL/GenBank/DDBJ databases">
        <title>Lysobacter alkalisoli sp. nov. isolated from saline soil.</title>
        <authorList>
            <person name="Sun J.-Q."/>
            <person name="Xu L."/>
        </authorList>
    </citation>
    <scope>NUCLEOTIDE SEQUENCE [LARGE SCALE GENOMIC DNA]</scope>
    <source>
        <strain evidence="9 10">JCM 31130</strain>
    </source>
</reference>
<feature type="binding site" evidence="7">
    <location>
        <position position="82"/>
    </location>
    <ligand>
        <name>Fe(3+)</name>
        <dbReference type="ChEBI" id="CHEBI:29034"/>
    </ligand>
</feature>
<keyword evidence="6 7" id="KW-0408">Iron</keyword>
<feature type="binding site" evidence="7">
    <location>
        <position position="331"/>
    </location>
    <ligand>
        <name>4-imidazolone-5-propanoate</name>
        <dbReference type="ChEBI" id="CHEBI:77893"/>
    </ligand>
</feature>
<feature type="binding site" evidence="7">
    <location>
        <position position="254"/>
    </location>
    <ligand>
        <name>4-imidazolone-5-propanoate</name>
        <dbReference type="ChEBI" id="CHEBI:77893"/>
    </ligand>
</feature>
<dbReference type="PANTHER" id="PTHR42752">
    <property type="entry name" value="IMIDAZOLONEPROPIONASE"/>
    <property type="match status" value="1"/>
</dbReference>
<feature type="binding site" evidence="7">
    <location>
        <position position="326"/>
    </location>
    <ligand>
        <name>Zn(2+)</name>
        <dbReference type="ChEBI" id="CHEBI:29105"/>
    </ligand>
</feature>
<dbReference type="GO" id="GO:0005506">
    <property type="term" value="F:iron ion binding"/>
    <property type="evidence" value="ECO:0007669"/>
    <property type="project" value="UniProtKB-UniRule"/>
</dbReference>
<dbReference type="RefSeq" id="WP_141516967.1">
    <property type="nucleotide sequence ID" value="NZ_VICE01000008.1"/>
</dbReference>
<feature type="binding site" evidence="7">
    <location>
        <position position="154"/>
    </location>
    <ligand>
        <name>N-formimidoyl-L-glutamate</name>
        <dbReference type="ChEBI" id="CHEBI:58928"/>
    </ligand>
</feature>
<organism evidence="9 10">
    <name type="scientific">Marilutibacter aestuarii</name>
    <dbReference type="NCBI Taxonomy" id="1706195"/>
    <lineage>
        <taxon>Bacteria</taxon>
        <taxon>Pseudomonadati</taxon>
        <taxon>Pseudomonadota</taxon>
        <taxon>Gammaproteobacteria</taxon>
        <taxon>Lysobacterales</taxon>
        <taxon>Lysobacteraceae</taxon>
        <taxon>Marilutibacter</taxon>
    </lineage>
</organism>
<protein>
    <recommendedName>
        <fullName evidence="1 7">Imidazolonepropionase</fullName>
        <ecNumber evidence="1 7">3.5.2.7</ecNumber>
    </recommendedName>
    <alternativeName>
        <fullName evidence="7">Imidazolone-5-propionate hydrolase</fullName>
    </alternativeName>
</protein>
<dbReference type="EC" id="3.5.2.7" evidence="1 7"/>
<dbReference type="FunFam" id="3.20.20.140:FF:000007">
    <property type="entry name" value="Imidazolonepropionase"/>
    <property type="match status" value="1"/>
</dbReference>
<dbReference type="GO" id="GO:0019557">
    <property type="term" value="P:L-histidine catabolic process to glutamate and formate"/>
    <property type="evidence" value="ECO:0007669"/>
    <property type="project" value="UniProtKB-UniPathway"/>
</dbReference>
<dbReference type="PANTHER" id="PTHR42752:SF1">
    <property type="entry name" value="IMIDAZOLONEPROPIONASE-RELATED"/>
    <property type="match status" value="1"/>
</dbReference>
<dbReference type="UniPathway" id="UPA00379">
    <property type="reaction ID" value="UER00551"/>
</dbReference>
<feature type="binding site" evidence="7">
    <location>
        <position position="326"/>
    </location>
    <ligand>
        <name>Fe(3+)</name>
        <dbReference type="ChEBI" id="CHEBI:29034"/>
    </ligand>
</feature>
<feature type="binding site" evidence="7">
    <location>
        <position position="251"/>
    </location>
    <ligand>
        <name>Fe(3+)</name>
        <dbReference type="ChEBI" id="CHEBI:29034"/>
    </ligand>
</feature>
<dbReference type="InterPro" id="IPR011059">
    <property type="entry name" value="Metal-dep_hydrolase_composite"/>
</dbReference>
<sequence>MTDRDALPSPQPRWDGLVLGASLATLDAAHGYGEVPDGALAWKDGLLVHAGPRHELPGDPAALADEVIETDGWITPGLVDCHTHLVFAGDRAREFEMRLQGASYEDIARAGGGILSSVRAVRAIDEDGLLRESLPRARALAADGATTVEIKSGYGLDFENERKMLRVARRVGELAGVQVRTTYLAAHALPPEFADRAEDYIDAVVDWMPRLHAEGLIDAVDAFCEGIGFSPAQTRRVFEAARGLGLPVKLHADQLSDLGGAGLVAEFAGLSADHVEYSSEASVRAMAASGAVAVLLPGAFHVLRETRLPPLDAFREHGVPMAVATDCNPGTSPLMSMRQAMQLACTHFRLTPEESLRGASLNAAHALGLHDRGVLRTGARADFTLWDIRHPSELGYWLGGRLARATYAGGQRIA</sequence>
<dbReference type="SUPFAM" id="SSF51556">
    <property type="entry name" value="Metallo-dependent hydrolases"/>
    <property type="match status" value="1"/>
</dbReference>
<dbReference type="AlphaFoldDB" id="A0A508ANX4"/>
<dbReference type="GO" id="GO:0019556">
    <property type="term" value="P:L-histidine catabolic process to glutamate and formamide"/>
    <property type="evidence" value="ECO:0007669"/>
    <property type="project" value="UniProtKB-UniRule"/>
</dbReference>
<feature type="binding site" evidence="7">
    <location>
        <position position="330"/>
    </location>
    <ligand>
        <name>N-formimidoyl-L-glutamate</name>
        <dbReference type="ChEBI" id="CHEBI:58928"/>
    </ligand>
</feature>
<proteinExistence type="inferred from homology"/>
<feature type="binding site" evidence="7">
    <location>
        <position position="187"/>
    </location>
    <ligand>
        <name>4-imidazolone-5-propanoate</name>
        <dbReference type="ChEBI" id="CHEBI:77893"/>
    </ligand>
</feature>
<evidence type="ECO:0000256" key="6">
    <source>
        <dbReference type="ARBA" id="ARBA00023004"/>
    </source>
</evidence>
<comment type="subcellular location">
    <subcellularLocation>
        <location evidence="7">Cytoplasm</location>
    </subcellularLocation>
</comment>
<comment type="cofactor">
    <cofactor evidence="7">
        <name>Zn(2+)</name>
        <dbReference type="ChEBI" id="CHEBI:29105"/>
    </cofactor>
    <cofactor evidence="7">
        <name>Fe(3+)</name>
        <dbReference type="ChEBI" id="CHEBI:29034"/>
    </cofactor>
    <text evidence="7">Binds 1 zinc or iron ion per subunit.</text>
</comment>
<dbReference type="InterPro" id="IPR005920">
    <property type="entry name" value="HutI"/>
</dbReference>
<dbReference type="SUPFAM" id="SSF51338">
    <property type="entry name" value="Composite domain of metallo-dependent hydrolases"/>
    <property type="match status" value="1"/>
</dbReference>
<evidence type="ECO:0000259" key="8">
    <source>
        <dbReference type="Pfam" id="PF01979"/>
    </source>
</evidence>
<keyword evidence="2 7" id="KW-0479">Metal-binding</keyword>
<evidence type="ECO:0000256" key="1">
    <source>
        <dbReference type="ARBA" id="ARBA00012864"/>
    </source>
</evidence>
<comment type="pathway">
    <text evidence="7">Amino-acid degradation; L-histidine degradation into L-glutamate; N-formimidoyl-L-glutamate from L-histidine: step 3/3.</text>
</comment>
<dbReference type="Gene3D" id="2.30.40.10">
    <property type="entry name" value="Urease, subunit C, domain 1"/>
    <property type="match status" value="1"/>
</dbReference>
<accession>A0A508ANX4</accession>
<dbReference type="GO" id="GO:0005737">
    <property type="term" value="C:cytoplasm"/>
    <property type="evidence" value="ECO:0007669"/>
    <property type="project" value="UniProtKB-SubCell"/>
</dbReference>
<keyword evidence="4 7" id="KW-0369">Histidine metabolism</keyword>
<dbReference type="NCBIfam" id="TIGR01224">
    <property type="entry name" value="hutI"/>
    <property type="match status" value="1"/>
</dbReference>
<comment type="catalytic activity">
    <reaction evidence="7">
        <text>4-imidazolone-5-propanoate + H2O = N-formimidoyl-L-glutamate</text>
        <dbReference type="Rhea" id="RHEA:23660"/>
        <dbReference type="ChEBI" id="CHEBI:15377"/>
        <dbReference type="ChEBI" id="CHEBI:58928"/>
        <dbReference type="ChEBI" id="CHEBI:77893"/>
        <dbReference type="EC" id="3.5.2.7"/>
    </reaction>
</comment>
<feature type="binding site" evidence="7">
    <location>
        <position position="82"/>
    </location>
    <ligand>
        <name>Zn(2+)</name>
        <dbReference type="ChEBI" id="CHEBI:29105"/>
    </ligand>
</feature>
<dbReference type="GO" id="GO:0050480">
    <property type="term" value="F:imidazolonepropionase activity"/>
    <property type="evidence" value="ECO:0007669"/>
    <property type="project" value="UniProtKB-UniRule"/>
</dbReference>
<keyword evidence="10" id="KW-1185">Reference proteome</keyword>
<feature type="binding site" evidence="7">
    <location>
        <position position="84"/>
    </location>
    <ligand>
        <name>Zn(2+)</name>
        <dbReference type="ChEBI" id="CHEBI:29105"/>
    </ligand>
</feature>
<evidence type="ECO:0000313" key="10">
    <source>
        <dbReference type="Proteomes" id="UP000318212"/>
    </source>
</evidence>
<dbReference type="EMBL" id="VICE01000008">
    <property type="protein sequence ID" value="TQD51469.1"/>
    <property type="molecule type" value="Genomic_DNA"/>
</dbReference>
<feature type="binding site" evidence="7">
    <location>
        <position position="84"/>
    </location>
    <ligand>
        <name>Fe(3+)</name>
        <dbReference type="ChEBI" id="CHEBI:29034"/>
    </ligand>
</feature>
<name>A0A508ANX4_9GAMM</name>
<dbReference type="Gene3D" id="3.20.20.140">
    <property type="entry name" value="Metal-dependent hydrolases"/>
    <property type="match status" value="1"/>
</dbReference>
<evidence type="ECO:0000256" key="5">
    <source>
        <dbReference type="ARBA" id="ARBA00022833"/>
    </source>
</evidence>
<evidence type="ECO:0000256" key="7">
    <source>
        <dbReference type="HAMAP-Rule" id="MF_00372"/>
    </source>
</evidence>
<evidence type="ECO:0000256" key="4">
    <source>
        <dbReference type="ARBA" id="ARBA00022808"/>
    </source>
</evidence>
<dbReference type="InterPro" id="IPR006680">
    <property type="entry name" value="Amidohydro-rel"/>
</dbReference>
<dbReference type="HAMAP" id="MF_00372">
    <property type="entry name" value="HutI"/>
    <property type="match status" value="1"/>
</dbReference>
<keyword evidence="7" id="KW-0963">Cytoplasm</keyword>
<dbReference type="Proteomes" id="UP000318212">
    <property type="component" value="Unassembled WGS sequence"/>
</dbReference>
<feature type="binding site" evidence="7">
    <location>
        <position position="328"/>
    </location>
    <ligand>
        <name>N-formimidoyl-L-glutamate</name>
        <dbReference type="ChEBI" id="CHEBI:58928"/>
    </ligand>
</feature>
<dbReference type="Pfam" id="PF01979">
    <property type="entry name" value="Amidohydro_1"/>
    <property type="match status" value="1"/>
</dbReference>
<feature type="binding site" evidence="7">
    <location>
        <position position="91"/>
    </location>
    <ligand>
        <name>4-imidazolone-5-propanoate</name>
        <dbReference type="ChEBI" id="CHEBI:77893"/>
    </ligand>
</feature>
<feature type="binding site" evidence="7">
    <location>
        <position position="251"/>
    </location>
    <ligand>
        <name>Zn(2+)</name>
        <dbReference type="ChEBI" id="CHEBI:29105"/>
    </ligand>
</feature>